<dbReference type="PANTHER" id="PTHR31896">
    <property type="entry name" value="FAMILY REGULATORY PROTEIN, PUTATIVE (AFU_ORTHOLOGUE AFUA_3G14730)-RELATED"/>
    <property type="match status" value="1"/>
</dbReference>
<keyword evidence="1" id="KW-0808">Transferase</keyword>
<evidence type="ECO:0000256" key="1">
    <source>
        <dbReference type="ARBA" id="ARBA00022679"/>
    </source>
</evidence>
<protein>
    <submittedName>
        <fullName evidence="2">Uncharacterized protein</fullName>
    </submittedName>
</protein>
<dbReference type="PANTHER" id="PTHR31896:SF75">
    <property type="entry name" value="HXXXD-TYPE ACYL-TRANSFERASE FAMILY PROTEIN"/>
    <property type="match status" value="1"/>
</dbReference>
<organism evidence="2 3">
    <name type="scientific">Gossypium darwinii</name>
    <name type="common">Darwin's cotton</name>
    <name type="synonym">Gossypium barbadense var. darwinii</name>
    <dbReference type="NCBI Taxonomy" id="34276"/>
    <lineage>
        <taxon>Eukaryota</taxon>
        <taxon>Viridiplantae</taxon>
        <taxon>Streptophyta</taxon>
        <taxon>Embryophyta</taxon>
        <taxon>Tracheophyta</taxon>
        <taxon>Spermatophyta</taxon>
        <taxon>Magnoliopsida</taxon>
        <taxon>eudicotyledons</taxon>
        <taxon>Gunneridae</taxon>
        <taxon>Pentapetalae</taxon>
        <taxon>rosids</taxon>
        <taxon>malvids</taxon>
        <taxon>Malvales</taxon>
        <taxon>Malvaceae</taxon>
        <taxon>Malvoideae</taxon>
        <taxon>Gossypium</taxon>
    </lineage>
</organism>
<evidence type="ECO:0000313" key="2">
    <source>
        <dbReference type="EMBL" id="TYG68345.1"/>
    </source>
</evidence>
<dbReference type="Proteomes" id="UP000323506">
    <property type="component" value="Chromosome D05"/>
</dbReference>
<dbReference type="Pfam" id="PF02458">
    <property type="entry name" value="Transferase"/>
    <property type="match status" value="2"/>
</dbReference>
<dbReference type="EMBL" id="CM017705">
    <property type="protein sequence ID" value="TYG68345.1"/>
    <property type="molecule type" value="Genomic_DNA"/>
</dbReference>
<dbReference type="InterPro" id="IPR051283">
    <property type="entry name" value="Sec_Metabolite_Acyltrans"/>
</dbReference>
<dbReference type="AlphaFoldDB" id="A0A5D2CJ83"/>
<dbReference type="GO" id="GO:0016740">
    <property type="term" value="F:transferase activity"/>
    <property type="evidence" value="ECO:0007669"/>
    <property type="project" value="UniProtKB-KW"/>
</dbReference>
<proteinExistence type="predicted"/>
<dbReference type="InterPro" id="IPR023213">
    <property type="entry name" value="CAT-like_dom_sf"/>
</dbReference>
<accession>A0A5D2CJ83</accession>
<dbReference type="Gene3D" id="3.30.559.10">
    <property type="entry name" value="Chloramphenicol acetyltransferase-like domain"/>
    <property type="match status" value="1"/>
</dbReference>
<name>A0A5D2CJ83_GOSDA</name>
<evidence type="ECO:0000313" key="3">
    <source>
        <dbReference type="Proteomes" id="UP000323506"/>
    </source>
</evidence>
<reference evidence="2 3" key="1">
    <citation type="submission" date="2019-06" db="EMBL/GenBank/DDBJ databases">
        <title>WGS assembly of Gossypium darwinii.</title>
        <authorList>
            <person name="Chen Z.J."/>
            <person name="Sreedasyam A."/>
            <person name="Ando A."/>
            <person name="Song Q."/>
            <person name="De L."/>
            <person name="Hulse-Kemp A."/>
            <person name="Ding M."/>
            <person name="Ye W."/>
            <person name="Kirkbride R."/>
            <person name="Jenkins J."/>
            <person name="Plott C."/>
            <person name="Lovell J."/>
            <person name="Lin Y.-M."/>
            <person name="Vaughn R."/>
            <person name="Liu B."/>
            <person name="Li W."/>
            <person name="Simpson S."/>
            <person name="Scheffler B."/>
            <person name="Saski C."/>
            <person name="Grover C."/>
            <person name="Hu G."/>
            <person name="Conover J."/>
            <person name="Carlson J."/>
            <person name="Shu S."/>
            <person name="Boston L."/>
            <person name="Williams M."/>
            <person name="Peterson D."/>
            <person name="Mcgee K."/>
            <person name="Jones D."/>
            <person name="Wendel J."/>
            <person name="Stelly D."/>
            <person name="Grimwood J."/>
            <person name="Schmutz J."/>
        </authorList>
    </citation>
    <scope>NUCLEOTIDE SEQUENCE [LARGE SCALE GENOMIC DNA]</scope>
    <source>
        <strain evidence="2">1808015.09</strain>
    </source>
</reference>
<sequence length="277" mass="30717">MPSAPAWKSLMQIANEADDVPSDAKVKVFHFTKEVIAKLKEKSNVEVGINDEISFLQALPCHLWQSIVCNKKIDPDQETSYCLLIDARKRIRGLSEAYFGNALQIETVTMKVKELLIFLNRVSSCGPNDSHRNSRPPLDAFDAMVTGFELRPVTLDNGLGNAAWQMNKLVASCHEEKLRSFFECWKRCPKLTRLSNLAPNIAVVTSGSPRFDIYGGNTGLGRSVAIRSGPGNKFDGRATVQSGKEDGSIDIEVCLPVETFEAMEKDKEFMDTVSIKS</sequence>
<gene>
    <name evidence="2" type="ORF">ES288_D05G146700v1</name>
</gene>
<keyword evidence="3" id="KW-1185">Reference proteome</keyword>